<evidence type="ECO:0000256" key="7">
    <source>
        <dbReference type="ARBA" id="ARBA00023136"/>
    </source>
</evidence>
<keyword evidence="5" id="KW-0677">Repeat</keyword>
<dbReference type="PRINTS" id="PR00313">
    <property type="entry name" value="CABNDNGRPT"/>
</dbReference>
<organism evidence="9 10">
    <name type="scientific">Actinoplanes couchii</name>
    <dbReference type="NCBI Taxonomy" id="403638"/>
    <lineage>
        <taxon>Bacteria</taxon>
        <taxon>Bacillati</taxon>
        <taxon>Actinomycetota</taxon>
        <taxon>Actinomycetes</taxon>
        <taxon>Micromonosporales</taxon>
        <taxon>Micromonosporaceae</taxon>
        <taxon>Actinoplanes</taxon>
    </lineage>
</organism>
<dbReference type="InterPro" id="IPR018511">
    <property type="entry name" value="Hemolysin-typ_Ca-bd_CS"/>
</dbReference>
<dbReference type="PROSITE" id="PS00330">
    <property type="entry name" value="HEMOLYSIN_CALCIUM"/>
    <property type="match status" value="1"/>
</dbReference>
<dbReference type="RefSeq" id="WP_203807688.1">
    <property type="nucleotide sequence ID" value="NZ_BAAAQE010000014.1"/>
</dbReference>
<keyword evidence="8" id="KW-0732">Signal</keyword>
<name>A0ABQ3XQ02_9ACTN</name>
<dbReference type="Proteomes" id="UP000612282">
    <property type="component" value="Unassembled WGS sequence"/>
</dbReference>
<proteinExistence type="predicted"/>
<evidence type="ECO:0000256" key="2">
    <source>
        <dbReference type="ARBA" id="ARBA00004613"/>
    </source>
</evidence>
<dbReference type="EMBL" id="BOMG01000110">
    <property type="protein sequence ID" value="GID60558.1"/>
    <property type="molecule type" value="Genomic_DNA"/>
</dbReference>
<gene>
    <name evidence="9" type="ORF">Aco03nite_089620</name>
</gene>
<reference evidence="9 10" key="1">
    <citation type="submission" date="2021-01" db="EMBL/GenBank/DDBJ databases">
        <title>Whole genome shotgun sequence of Actinoplanes couchii NBRC 106145.</title>
        <authorList>
            <person name="Komaki H."/>
            <person name="Tamura T."/>
        </authorList>
    </citation>
    <scope>NUCLEOTIDE SEQUENCE [LARGE SCALE GENOMIC DNA]</scope>
    <source>
        <strain evidence="9 10">NBRC 106145</strain>
    </source>
</reference>
<dbReference type="PANTHER" id="PTHR38340">
    <property type="entry name" value="S-LAYER PROTEIN"/>
    <property type="match status" value="1"/>
</dbReference>
<evidence type="ECO:0008006" key="11">
    <source>
        <dbReference type="Google" id="ProtNLM"/>
    </source>
</evidence>
<keyword evidence="4" id="KW-0800">Toxin</keyword>
<evidence type="ECO:0000256" key="1">
    <source>
        <dbReference type="ARBA" id="ARBA00004370"/>
    </source>
</evidence>
<dbReference type="InterPro" id="IPR003995">
    <property type="entry name" value="RTX_toxin_determinant-A"/>
</dbReference>
<comment type="subcellular location">
    <subcellularLocation>
        <location evidence="1">Membrane</location>
    </subcellularLocation>
    <subcellularLocation>
        <location evidence="2">Secreted</location>
    </subcellularLocation>
</comment>
<evidence type="ECO:0000313" key="9">
    <source>
        <dbReference type="EMBL" id="GID60558.1"/>
    </source>
</evidence>
<keyword evidence="6" id="KW-0843">Virulence</keyword>
<accession>A0ABQ3XQ02</accession>
<feature type="chain" id="PRO_5047088204" description="Hemolysin-type calcium-binding region" evidence="8">
    <location>
        <begin position="26"/>
        <end position="312"/>
    </location>
</feature>
<keyword evidence="10" id="KW-1185">Reference proteome</keyword>
<dbReference type="InterPro" id="IPR001343">
    <property type="entry name" value="Hemolysn_Ca-bd"/>
</dbReference>
<dbReference type="Gene3D" id="2.150.10.10">
    <property type="entry name" value="Serralysin-like metalloprotease, C-terminal"/>
    <property type="match status" value="3"/>
</dbReference>
<keyword evidence="7" id="KW-0472">Membrane</keyword>
<comment type="caution">
    <text evidence="9">The sequence shown here is derived from an EMBL/GenBank/DDBJ whole genome shotgun (WGS) entry which is preliminary data.</text>
</comment>
<evidence type="ECO:0000256" key="6">
    <source>
        <dbReference type="ARBA" id="ARBA00023026"/>
    </source>
</evidence>
<keyword evidence="3" id="KW-0964">Secreted</keyword>
<evidence type="ECO:0000256" key="8">
    <source>
        <dbReference type="SAM" id="SignalP"/>
    </source>
</evidence>
<dbReference type="InterPro" id="IPR050557">
    <property type="entry name" value="RTX_toxin/Mannuronan_C5-epim"/>
</dbReference>
<protein>
    <recommendedName>
        <fullName evidence="11">Hemolysin-type calcium-binding region</fullName>
    </recommendedName>
</protein>
<dbReference type="SUPFAM" id="SSF51120">
    <property type="entry name" value="beta-Roll"/>
    <property type="match status" value="2"/>
</dbReference>
<sequence>MAAHRIGVALTGVTAVLAVATPAQAASTGTARVVRSGATPVIAFKAGAGKQNRVVVSRSGTTVTIDDQVRIKAGAGCAAVKGDVTKVRCTVGGSPVLDIGLGDRHDVFLNKTAITAVIHGGTGPDTLYGGLGKDSVFGDGGTDRLYGGEGDDHLQAGPGGTTEDYLSGGIGDDVLLGSPGKNYLNAGDGDDVVYPGAGDDWTYAGYGDDIVRDSTGNDTVDAGMGDDRVSGGPGNDKLWGAEGNDVIYGGPGTDHLTGDDGDDLLNASADGPAAPYDTAPDTIDGGAHVLGDRAWTRPEDTPVNCETITPLP</sequence>
<dbReference type="Pfam" id="PF00353">
    <property type="entry name" value="HemolysinCabind"/>
    <property type="match status" value="4"/>
</dbReference>
<evidence type="ECO:0000256" key="3">
    <source>
        <dbReference type="ARBA" id="ARBA00022525"/>
    </source>
</evidence>
<feature type="signal peptide" evidence="8">
    <location>
        <begin position="1"/>
        <end position="25"/>
    </location>
</feature>
<dbReference type="InterPro" id="IPR011049">
    <property type="entry name" value="Serralysin-like_metalloprot_C"/>
</dbReference>
<evidence type="ECO:0000256" key="5">
    <source>
        <dbReference type="ARBA" id="ARBA00022737"/>
    </source>
</evidence>
<evidence type="ECO:0000313" key="10">
    <source>
        <dbReference type="Proteomes" id="UP000612282"/>
    </source>
</evidence>
<dbReference type="PRINTS" id="PR01488">
    <property type="entry name" value="RTXTOXINA"/>
</dbReference>
<dbReference type="PANTHER" id="PTHR38340:SF1">
    <property type="entry name" value="S-LAYER PROTEIN"/>
    <property type="match status" value="1"/>
</dbReference>
<evidence type="ECO:0000256" key="4">
    <source>
        <dbReference type="ARBA" id="ARBA00022656"/>
    </source>
</evidence>